<evidence type="ECO:0000256" key="3">
    <source>
        <dbReference type="ARBA" id="ARBA00022729"/>
    </source>
</evidence>
<keyword evidence="4" id="KW-0281">Fimbrium</keyword>
<comment type="subcellular location">
    <subcellularLocation>
        <location evidence="1">Fimbrium</location>
    </subcellularLocation>
</comment>
<dbReference type="STRING" id="910964.GEAM_0601"/>
<feature type="signal peptide" evidence="5">
    <location>
        <begin position="1"/>
        <end position="26"/>
    </location>
</feature>
<dbReference type="InterPro" id="IPR050263">
    <property type="entry name" value="Bact_Fimbrial_Adh_Pro"/>
</dbReference>
<dbReference type="InterPro" id="IPR008966">
    <property type="entry name" value="Adhesion_dom_sf"/>
</dbReference>
<dbReference type="Gene3D" id="2.60.40.1090">
    <property type="entry name" value="Fimbrial-type adhesion domain"/>
    <property type="match status" value="1"/>
</dbReference>
<comment type="similarity">
    <text evidence="2">Belongs to the fimbrial protein family.</text>
</comment>
<evidence type="ECO:0000256" key="1">
    <source>
        <dbReference type="ARBA" id="ARBA00004561"/>
    </source>
</evidence>
<protein>
    <submittedName>
        <fullName evidence="8">Fimbrial adhesin</fullName>
    </submittedName>
</protein>
<dbReference type="InterPro" id="IPR036937">
    <property type="entry name" value="Adhesion_dom_fimbrial_sf"/>
</dbReference>
<organism evidence="8 9">
    <name type="scientific">Ewingella americana (strain ATCC 33852 / DSM 4580 / CCUG 14506 / JCM 5911 / LMG 7869 / NCTC 12157 / CDC 1468-78)</name>
    <dbReference type="NCBI Taxonomy" id="910964"/>
    <lineage>
        <taxon>Bacteria</taxon>
        <taxon>Pseudomonadati</taxon>
        <taxon>Pseudomonadota</taxon>
        <taxon>Gammaproteobacteria</taxon>
        <taxon>Enterobacterales</taxon>
        <taxon>Yersiniaceae</taxon>
        <taxon>Ewingella</taxon>
    </lineage>
</organism>
<dbReference type="PANTHER" id="PTHR33420:SF12">
    <property type="entry name" value="FIMBRIN-LIKE PROTEIN FIMI-RELATED"/>
    <property type="match status" value="1"/>
</dbReference>
<dbReference type="InterPro" id="IPR000259">
    <property type="entry name" value="Adhesion_dom_fimbrial"/>
</dbReference>
<evidence type="ECO:0000256" key="2">
    <source>
        <dbReference type="ARBA" id="ARBA00006671"/>
    </source>
</evidence>
<dbReference type="Proteomes" id="UP000028640">
    <property type="component" value="Unassembled WGS sequence"/>
</dbReference>
<dbReference type="GeneID" id="78378945"/>
<evidence type="ECO:0000256" key="4">
    <source>
        <dbReference type="ARBA" id="ARBA00023263"/>
    </source>
</evidence>
<sequence>MNNLKRSLLICLAGFPLLLLTKHVKAECTLGSEVTAPLTRSISFGHVVVQRDTPVGAEIATTTTGAFNDGHIVYGCNTPWNRNADLVLFTTLSGYGNKVYDTNIPGVGIQIQGSWTTSVFPFTTDYSKNIYLTAPDPGFTVRLIKTSAGAVGAGMLTTGTLSKDYIVGYPNLVMTIILSGSNTITPVACSVNNTVINVSLDDAVVADFNGIGSTAKPKDFNIGLNCDAGTKVKLTLDGNAAGPAGVLALNAGTTQAEGIGIQLLKGTTPVALGSPLDFGTADTAGNMQLPLIARYYQTEAPIISGTANTTATFTLAYN</sequence>
<feature type="domain" description="Fimbrial-type adhesion" evidence="6">
    <location>
        <begin position="182"/>
        <end position="317"/>
    </location>
</feature>
<dbReference type="InterPro" id="IPR054160">
    <property type="entry name" value="MrkD_recept-bd"/>
</dbReference>
<evidence type="ECO:0000259" key="7">
    <source>
        <dbReference type="Pfam" id="PF22003"/>
    </source>
</evidence>
<name>A0A085GM94_EWIA3</name>
<dbReference type="GO" id="GO:0043709">
    <property type="term" value="P:cell adhesion involved in single-species biofilm formation"/>
    <property type="evidence" value="ECO:0007669"/>
    <property type="project" value="TreeGrafter"/>
</dbReference>
<proteinExistence type="inferred from homology"/>
<dbReference type="GO" id="GO:0009289">
    <property type="term" value="C:pilus"/>
    <property type="evidence" value="ECO:0007669"/>
    <property type="project" value="UniProtKB-SubCell"/>
</dbReference>
<dbReference type="PANTHER" id="PTHR33420">
    <property type="entry name" value="FIMBRIAL SUBUNIT ELFA-RELATED"/>
    <property type="match status" value="1"/>
</dbReference>
<evidence type="ECO:0000256" key="5">
    <source>
        <dbReference type="SAM" id="SignalP"/>
    </source>
</evidence>
<keyword evidence="3 5" id="KW-0732">Signal</keyword>
<dbReference type="Pfam" id="PF22003">
    <property type="entry name" value="MrkDrd"/>
    <property type="match status" value="1"/>
</dbReference>
<dbReference type="eggNOG" id="COG3539">
    <property type="taxonomic scope" value="Bacteria"/>
</dbReference>
<evidence type="ECO:0000313" key="9">
    <source>
        <dbReference type="Proteomes" id="UP000028640"/>
    </source>
</evidence>
<dbReference type="SUPFAM" id="SSF49401">
    <property type="entry name" value="Bacterial adhesins"/>
    <property type="match status" value="1"/>
</dbReference>
<dbReference type="OrthoDB" id="8970968at2"/>
<keyword evidence="9" id="KW-1185">Reference proteome</keyword>
<comment type="caution">
    <text evidence="8">The sequence shown here is derived from an EMBL/GenBank/DDBJ whole genome shotgun (WGS) entry which is preliminary data.</text>
</comment>
<dbReference type="RefSeq" id="WP_034788056.1">
    <property type="nucleotide sequence ID" value="NZ_JMPJ01000024.1"/>
</dbReference>
<accession>A0A085GM94</accession>
<reference evidence="8 9" key="1">
    <citation type="submission" date="2014-05" db="EMBL/GenBank/DDBJ databases">
        <title>ATOL: Assembling a taxonomically balanced genome-scale reconstruction of the evolutionary history of the Enterobacteriaceae.</title>
        <authorList>
            <person name="Plunkett G.III."/>
            <person name="Neeno-Eckwall E.C."/>
            <person name="Glasner J.D."/>
            <person name="Perna N.T."/>
        </authorList>
    </citation>
    <scope>NUCLEOTIDE SEQUENCE [LARGE SCALE GENOMIC DNA]</scope>
    <source>
        <strain evidence="8 9">ATCC 33852</strain>
    </source>
</reference>
<dbReference type="EMBL" id="JMPJ01000024">
    <property type="protein sequence ID" value="KFC84839.1"/>
    <property type="molecule type" value="Genomic_DNA"/>
</dbReference>
<feature type="domain" description="MrkD-like receptor binding" evidence="7">
    <location>
        <begin position="42"/>
        <end position="179"/>
    </location>
</feature>
<evidence type="ECO:0000259" key="6">
    <source>
        <dbReference type="Pfam" id="PF00419"/>
    </source>
</evidence>
<evidence type="ECO:0000313" key="8">
    <source>
        <dbReference type="EMBL" id="KFC84839.1"/>
    </source>
</evidence>
<dbReference type="Pfam" id="PF00419">
    <property type="entry name" value="Fimbrial"/>
    <property type="match status" value="1"/>
</dbReference>
<gene>
    <name evidence="8" type="ORF">GEAM_0601</name>
</gene>
<dbReference type="AlphaFoldDB" id="A0A085GM94"/>
<dbReference type="Gene3D" id="2.60.40.3310">
    <property type="match status" value="1"/>
</dbReference>
<feature type="chain" id="PRO_5001791317" evidence="5">
    <location>
        <begin position="27"/>
        <end position="318"/>
    </location>
</feature>